<sequence length="119" mass="13504">MDALFADIARSLNEYFAVPDSRVVGEPLSHFEMSVPQFLESLKPRPETPLPFTFNRLQELSEVYKSPAMQRQYPQTHVDAYLLALKQLLSVSSSESVFATFELHNEVAPGIQLEDVVFD</sequence>
<comment type="caution">
    <text evidence="1">The sequence shown here is derived from an EMBL/GenBank/DDBJ whole genome shotgun (WGS) entry which is preliminary data.</text>
</comment>
<protein>
    <submittedName>
        <fullName evidence="1">Uncharacterized protein</fullName>
    </submittedName>
</protein>
<dbReference type="AlphaFoldDB" id="A0AAV5RN35"/>
<dbReference type="Proteomes" id="UP001362899">
    <property type="component" value="Unassembled WGS sequence"/>
</dbReference>
<organism evidence="1 2">
    <name type="scientific">Starmerella bacillaris</name>
    <name type="common">Yeast</name>
    <name type="synonym">Candida zemplinina</name>
    <dbReference type="NCBI Taxonomy" id="1247836"/>
    <lineage>
        <taxon>Eukaryota</taxon>
        <taxon>Fungi</taxon>
        <taxon>Dikarya</taxon>
        <taxon>Ascomycota</taxon>
        <taxon>Saccharomycotina</taxon>
        <taxon>Dipodascomycetes</taxon>
        <taxon>Dipodascales</taxon>
        <taxon>Trichomonascaceae</taxon>
        <taxon>Starmerella</taxon>
    </lineage>
</organism>
<proteinExistence type="predicted"/>
<name>A0AAV5RN35_STABA</name>
<gene>
    <name evidence="1" type="ORF">DASB73_035050</name>
</gene>
<keyword evidence="2" id="KW-1185">Reference proteome</keyword>
<evidence type="ECO:0000313" key="1">
    <source>
        <dbReference type="EMBL" id="GMM52542.1"/>
    </source>
</evidence>
<evidence type="ECO:0000313" key="2">
    <source>
        <dbReference type="Proteomes" id="UP001362899"/>
    </source>
</evidence>
<accession>A0AAV5RN35</accession>
<reference evidence="1 2" key="1">
    <citation type="journal article" date="2023" name="Elife">
        <title>Identification of key yeast species and microbe-microbe interactions impacting larval growth of Drosophila in the wild.</title>
        <authorList>
            <person name="Mure A."/>
            <person name="Sugiura Y."/>
            <person name="Maeda R."/>
            <person name="Honda K."/>
            <person name="Sakurai N."/>
            <person name="Takahashi Y."/>
            <person name="Watada M."/>
            <person name="Katoh T."/>
            <person name="Gotoh A."/>
            <person name="Gotoh Y."/>
            <person name="Taniguchi I."/>
            <person name="Nakamura K."/>
            <person name="Hayashi T."/>
            <person name="Katayama T."/>
            <person name="Uemura T."/>
            <person name="Hattori Y."/>
        </authorList>
    </citation>
    <scope>NUCLEOTIDE SEQUENCE [LARGE SCALE GENOMIC DNA]</scope>
    <source>
        <strain evidence="1 2">SB-73</strain>
    </source>
</reference>
<dbReference type="EMBL" id="BTGC01000008">
    <property type="protein sequence ID" value="GMM52542.1"/>
    <property type="molecule type" value="Genomic_DNA"/>
</dbReference>